<organism evidence="9 10">
    <name type="scientific">Candidatus Kaiserbacteria bacterium CG10_big_fil_rev_8_21_14_0_10_49_17</name>
    <dbReference type="NCBI Taxonomy" id="1974609"/>
    <lineage>
        <taxon>Bacteria</taxon>
        <taxon>Candidatus Kaiseribacteriota</taxon>
    </lineage>
</organism>
<dbReference type="PANTHER" id="PTHR45633">
    <property type="entry name" value="60 KDA HEAT SHOCK PROTEIN, MITOCHONDRIAL"/>
    <property type="match status" value="1"/>
</dbReference>
<dbReference type="NCBIfam" id="NF000592">
    <property type="entry name" value="PRK00013.1"/>
    <property type="match status" value="1"/>
</dbReference>
<dbReference type="SUPFAM" id="SSF52029">
    <property type="entry name" value="GroEL apical domain-like"/>
    <property type="match status" value="1"/>
</dbReference>
<dbReference type="GO" id="GO:0042026">
    <property type="term" value="P:protein refolding"/>
    <property type="evidence" value="ECO:0007669"/>
    <property type="project" value="UniProtKB-UniRule"/>
</dbReference>
<dbReference type="GO" id="GO:0005524">
    <property type="term" value="F:ATP binding"/>
    <property type="evidence" value="ECO:0007669"/>
    <property type="project" value="UniProtKB-UniRule"/>
</dbReference>
<dbReference type="CDD" id="cd03344">
    <property type="entry name" value="GroEL"/>
    <property type="match status" value="1"/>
</dbReference>
<dbReference type="Proteomes" id="UP000228809">
    <property type="component" value="Unassembled WGS sequence"/>
</dbReference>
<dbReference type="InterPro" id="IPR002423">
    <property type="entry name" value="Cpn60/GroEL/TCP-1"/>
</dbReference>
<evidence type="ECO:0000256" key="1">
    <source>
        <dbReference type="ARBA" id="ARBA00006607"/>
    </source>
</evidence>
<dbReference type="NCBIfam" id="NF009489">
    <property type="entry name" value="PRK12851.1"/>
    <property type="match status" value="1"/>
</dbReference>
<keyword evidence="4 6" id="KW-0143">Chaperone</keyword>
<comment type="similarity">
    <text evidence="1 6 7">Belongs to the chaperonin (HSP60) family.</text>
</comment>
<reference evidence="10" key="1">
    <citation type="submission" date="2017-09" db="EMBL/GenBank/DDBJ databases">
        <title>Depth-based differentiation of microbial function through sediment-hosted aquifers and enrichment of novel symbionts in the deep terrestrial subsurface.</title>
        <authorList>
            <person name="Probst A.J."/>
            <person name="Ladd B."/>
            <person name="Jarett J.K."/>
            <person name="Geller-Mcgrath D.E."/>
            <person name="Sieber C.M.K."/>
            <person name="Emerson J.B."/>
            <person name="Anantharaman K."/>
            <person name="Thomas B.C."/>
            <person name="Malmstrom R."/>
            <person name="Stieglmeier M."/>
            <person name="Klingl A."/>
            <person name="Woyke T."/>
            <person name="Ryan C.M."/>
            <person name="Banfield J.F."/>
        </authorList>
    </citation>
    <scope>NUCLEOTIDE SEQUENCE [LARGE SCALE GENOMIC DNA]</scope>
</reference>
<dbReference type="NCBIfam" id="NF009488">
    <property type="entry name" value="PRK12850.1"/>
    <property type="match status" value="1"/>
</dbReference>
<dbReference type="HAMAP" id="MF_00600">
    <property type="entry name" value="CH60"/>
    <property type="match status" value="1"/>
</dbReference>
<comment type="function">
    <text evidence="6 8">Together with its co-chaperonin GroES, plays an essential role in assisting protein folding. The GroEL-GroES system forms a nano-cage that allows encapsulation of the non-native substrate proteins and provides a physical environment optimized to promote and accelerate protein folding.</text>
</comment>
<dbReference type="SUPFAM" id="SSF54849">
    <property type="entry name" value="GroEL-intermediate domain like"/>
    <property type="match status" value="1"/>
</dbReference>
<dbReference type="GO" id="GO:0005737">
    <property type="term" value="C:cytoplasm"/>
    <property type="evidence" value="ECO:0007669"/>
    <property type="project" value="UniProtKB-SubCell"/>
</dbReference>
<dbReference type="FunFam" id="3.50.7.10:FF:000001">
    <property type="entry name" value="60 kDa chaperonin"/>
    <property type="match status" value="1"/>
</dbReference>
<proteinExistence type="inferred from homology"/>
<feature type="binding site" evidence="6">
    <location>
        <begin position="86"/>
        <end position="90"/>
    </location>
    <ligand>
        <name>ATP</name>
        <dbReference type="ChEBI" id="CHEBI:30616"/>
    </ligand>
</feature>
<dbReference type="NCBIfam" id="TIGR02348">
    <property type="entry name" value="GroEL"/>
    <property type="match status" value="1"/>
</dbReference>
<dbReference type="SUPFAM" id="SSF48592">
    <property type="entry name" value="GroEL equatorial domain-like"/>
    <property type="match status" value="1"/>
</dbReference>
<sequence>MAKQILFNEEARKKLKDGVDAVANTVKVTLGPRGRNVVLDKGYGAPTITNDGVSIAKEITLSDKIENLGAEIVKGVATKTNEVAGDGTTTSVVVTQAIVEEGMKQVAMGANAMAIRTGIEKASVQVVEALRKLAKPISGKAEVKQVASISAENSELGERIAEVINKVGKDGVVTVEESQTFGIEDDVVEGMEFDRGYISPYLVTNPERMEAEYKDAPILITDKKISSIQDILPLLEKLTQTGKKELVIIADDIEGEALTTLIVNKLRGALSVLAVKAPGYGDRKKDMLEDIAITTGGQVISEEVGLSLENMELTSLGRANRVLSRKDSTVIVGGKGKKKDIEARASLLRSQAQKSDSKFDREKLEERAAKLSGGVAVIRVGAASESEMKYLKDKIEDAVNATKAAIEEGIVPGGGTALVKVAAKVAKDSEAERGKMSAEERVGFEIVLKALERPLKQIAVNAGKDDGSVVVERVKTGKSNGGYDAFTDEYVDDMLEAGIIDPVKVTRAGIQNATSAAAILLTTEAAVADEPEEKKDMPAMPDMGGMM</sequence>
<evidence type="ECO:0000313" key="10">
    <source>
        <dbReference type="Proteomes" id="UP000228809"/>
    </source>
</evidence>
<dbReference type="GO" id="GO:0140662">
    <property type="term" value="F:ATP-dependent protein folding chaperone"/>
    <property type="evidence" value="ECO:0007669"/>
    <property type="project" value="InterPro"/>
</dbReference>
<keyword evidence="6" id="KW-0963">Cytoplasm</keyword>
<evidence type="ECO:0000313" key="9">
    <source>
        <dbReference type="EMBL" id="PIT91267.1"/>
    </source>
</evidence>
<dbReference type="InterPro" id="IPR027409">
    <property type="entry name" value="GroEL-like_apical_dom_sf"/>
</dbReference>
<dbReference type="InterPro" id="IPR001844">
    <property type="entry name" value="Cpn60/GroEL"/>
</dbReference>
<dbReference type="EC" id="5.6.1.7" evidence="6"/>
<evidence type="ECO:0000256" key="4">
    <source>
        <dbReference type="ARBA" id="ARBA00023186"/>
    </source>
</evidence>
<keyword evidence="3 6" id="KW-0067">ATP-binding</keyword>
<evidence type="ECO:0000256" key="5">
    <source>
        <dbReference type="ARBA" id="ARBA00023235"/>
    </source>
</evidence>
<comment type="subunit">
    <text evidence="6 8">Forms a cylinder of 14 subunits composed of two heptameric rings stacked back-to-back. Interacts with the co-chaperonin GroES.</text>
</comment>
<comment type="caution">
    <text evidence="9">The sequence shown here is derived from an EMBL/GenBank/DDBJ whole genome shotgun (WGS) entry which is preliminary data.</text>
</comment>
<feature type="binding site" evidence="6">
    <location>
        <begin position="29"/>
        <end position="32"/>
    </location>
    <ligand>
        <name>ATP</name>
        <dbReference type="ChEBI" id="CHEBI:30616"/>
    </ligand>
</feature>
<evidence type="ECO:0000256" key="6">
    <source>
        <dbReference type="HAMAP-Rule" id="MF_00600"/>
    </source>
</evidence>
<evidence type="ECO:0000256" key="8">
    <source>
        <dbReference type="RuleBase" id="RU000419"/>
    </source>
</evidence>
<dbReference type="Pfam" id="PF00118">
    <property type="entry name" value="Cpn60_TCP1"/>
    <property type="match status" value="1"/>
</dbReference>
<feature type="binding site" evidence="6">
    <location>
        <position position="414"/>
    </location>
    <ligand>
        <name>ATP</name>
        <dbReference type="ChEBI" id="CHEBI:30616"/>
    </ligand>
</feature>
<keyword evidence="5 6" id="KW-0413">Isomerase</keyword>
<dbReference type="InterPro" id="IPR018370">
    <property type="entry name" value="Chaperonin_Cpn60_CS"/>
</dbReference>
<accession>A0A2M6WEP9</accession>
<dbReference type="Gene3D" id="3.50.7.10">
    <property type="entry name" value="GroEL"/>
    <property type="match status" value="1"/>
</dbReference>
<evidence type="ECO:0000256" key="3">
    <source>
        <dbReference type="ARBA" id="ARBA00022840"/>
    </source>
</evidence>
<gene>
    <name evidence="6 9" type="primary">groL</name>
    <name evidence="6" type="synonym">groEL</name>
    <name evidence="9" type="ORF">COU17_01410</name>
</gene>
<comment type="caution">
    <text evidence="6">Lacks conserved residue(s) required for the propagation of feature annotation.</text>
</comment>
<dbReference type="GO" id="GO:0051082">
    <property type="term" value="F:unfolded protein binding"/>
    <property type="evidence" value="ECO:0007669"/>
    <property type="project" value="UniProtKB-UniRule"/>
</dbReference>
<protein>
    <recommendedName>
        <fullName evidence="6">Chaperonin GroEL</fullName>
        <ecNumber evidence="6">5.6.1.7</ecNumber>
    </recommendedName>
    <alternativeName>
        <fullName evidence="6">60 kDa chaperonin</fullName>
    </alternativeName>
    <alternativeName>
        <fullName evidence="6">Chaperonin-60</fullName>
        <shortName evidence="6">Cpn60</shortName>
    </alternativeName>
</protein>
<dbReference type="Gene3D" id="1.10.560.10">
    <property type="entry name" value="GroEL-like equatorial domain"/>
    <property type="match status" value="1"/>
</dbReference>
<keyword evidence="2 6" id="KW-0547">Nucleotide-binding</keyword>
<dbReference type="EMBL" id="PFBJ01000006">
    <property type="protein sequence ID" value="PIT91267.1"/>
    <property type="molecule type" value="Genomic_DNA"/>
</dbReference>
<dbReference type="InterPro" id="IPR027410">
    <property type="entry name" value="TCP-1-like_intermed_sf"/>
</dbReference>
<dbReference type="NCBIfam" id="NF009487">
    <property type="entry name" value="PRK12849.1"/>
    <property type="match status" value="1"/>
</dbReference>
<evidence type="ECO:0000256" key="2">
    <source>
        <dbReference type="ARBA" id="ARBA00022741"/>
    </source>
</evidence>
<feature type="binding site" evidence="6">
    <location>
        <position position="501"/>
    </location>
    <ligand>
        <name>ATP</name>
        <dbReference type="ChEBI" id="CHEBI:30616"/>
    </ligand>
</feature>
<comment type="subcellular location">
    <subcellularLocation>
        <location evidence="6">Cytoplasm</location>
    </subcellularLocation>
</comment>
<dbReference type="GO" id="GO:0016853">
    <property type="term" value="F:isomerase activity"/>
    <property type="evidence" value="ECO:0007669"/>
    <property type="project" value="UniProtKB-KW"/>
</dbReference>
<dbReference type="AlphaFoldDB" id="A0A2M6WEP9"/>
<evidence type="ECO:0000256" key="7">
    <source>
        <dbReference type="RuleBase" id="RU000418"/>
    </source>
</evidence>
<dbReference type="Gene3D" id="3.30.260.10">
    <property type="entry name" value="TCP-1-like chaperonin intermediate domain"/>
    <property type="match status" value="1"/>
</dbReference>
<dbReference type="PRINTS" id="PR00298">
    <property type="entry name" value="CHAPERONIN60"/>
</dbReference>
<name>A0A2M6WEP9_9BACT</name>
<dbReference type="PROSITE" id="PS00296">
    <property type="entry name" value="CHAPERONINS_CPN60"/>
    <property type="match status" value="1"/>
</dbReference>
<dbReference type="InterPro" id="IPR027413">
    <property type="entry name" value="GROEL-like_equatorial_sf"/>
</dbReference>